<keyword evidence="1" id="KW-0812">Transmembrane</keyword>
<keyword evidence="1" id="KW-0472">Membrane</keyword>
<accession>A0A7C3SME7</accession>
<evidence type="ECO:0000259" key="2">
    <source>
        <dbReference type="Pfam" id="PF01464"/>
    </source>
</evidence>
<sequence>MSSPCFKYYRLKIRNRIFKSLNKKIISTFKFIVIVLILASGLLFPKFVSGPSKNSETGIFSSQNYLFAEYIPEVPKKSFYALGDILTKDDIIEIIKKRYPKEADLLICIAEKESSFNPKAIGDKGKAKGLFQIHTLEYSLSDECAFDVICSLDFTYKMIKSNKGYLWTTYRLCLK</sequence>
<dbReference type="AlphaFoldDB" id="A0A7C3SME7"/>
<gene>
    <name evidence="3" type="ORF">ENV35_00085</name>
</gene>
<evidence type="ECO:0000256" key="1">
    <source>
        <dbReference type="SAM" id="Phobius"/>
    </source>
</evidence>
<dbReference type="InterPro" id="IPR008258">
    <property type="entry name" value="Transglycosylase_SLT_dom_1"/>
</dbReference>
<organism evidence="3">
    <name type="scientific">Dictyoglomus turgidum</name>
    <dbReference type="NCBI Taxonomy" id="513050"/>
    <lineage>
        <taxon>Bacteria</taxon>
        <taxon>Pseudomonadati</taxon>
        <taxon>Dictyoglomota</taxon>
        <taxon>Dictyoglomia</taxon>
        <taxon>Dictyoglomales</taxon>
        <taxon>Dictyoglomaceae</taxon>
        <taxon>Dictyoglomus</taxon>
    </lineage>
</organism>
<comment type="caution">
    <text evidence="3">The sequence shown here is derived from an EMBL/GenBank/DDBJ whole genome shotgun (WGS) entry which is preliminary data.</text>
</comment>
<dbReference type="Pfam" id="PF01464">
    <property type="entry name" value="SLT"/>
    <property type="match status" value="1"/>
</dbReference>
<dbReference type="EMBL" id="DTGA01000001">
    <property type="protein sequence ID" value="HGB30257.1"/>
    <property type="molecule type" value="Genomic_DNA"/>
</dbReference>
<feature type="transmembrane region" description="Helical" evidence="1">
    <location>
        <begin position="21"/>
        <end position="44"/>
    </location>
</feature>
<name>A0A7C3SME7_9BACT</name>
<protein>
    <recommendedName>
        <fullName evidence="2">Transglycosylase SLT domain-containing protein</fullName>
    </recommendedName>
</protein>
<dbReference type="InterPro" id="IPR023346">
    <property type="entry name" value="Lysozyme-like_dom_sf"/>
</dbReference>
<proteinExistence type="predicted"/>
<dbReference type="SUPFAM" id="SSF53955">
    <property type="entry name" value="Lysozyme-like"/>
    <property type="match status" value="1"/>
</dbReference>
<keyword evidence="1" id="KW-1133">Transmembrane helix</keyword>
<dbReference type="Gene3D" id="1.10.530.10">
    <property type="match status" value="1"/>
</dbReference>
<feature type="domain" description="Transglycosylase SLT" evidence="2">
    <location>
        <begin position="92"/>
        <end position="135"/>
    </location>
</feature>
<evidence type="ECO:0000313" key="3">
    <source>
        <dbReference type="EMBL" id="HGB30257.1"/>
    </source>
</evidence>
<reference evidence="3" key="1">
    <citation type="journal article" date="2020" name="mSystems">
        <title>Genome- and Community-Level Interaction Insights into Carbon Utilization and Element Cycling Functions of Hydrothermarchaeota in Hydrothermal Sediment.</title>
        <authorList>
            <person name="Zhou Z."/>
            <person name="Liu Y."/>
            <person name="Xu W."/>
            <person name="Pan J."/>
            <person name="Luo Z.H."/>
            <person name="Li M."/>
        </authorList>
    </citation>
    <scope>NUCLEOTIDE SEQUENCE [LARGE SCALE GENOMIC DNA]</scope>
    <source>
        <strain evidence="3">SpSt-751</strain>
    </source>
</reference>